<keyword evidence="11" id="KW-1185">Reference proteome</keyword>
<proteinExistence type="predicted"/>
<dbReference type="InterPro" id="IPR013083">
    <property type="entry name" value="Znf_RING/FYVE/PHD"/>
</dbReference>
<feature type="non-terminal residue" evidence="10">
    <location>
        <position position="1"/>
    </location>
</feature>
<dbReference type="InterPro" id="IPR001841">
    <property type="entry name" value="Znf_RING"/>
</dbReference>
<keyword evidence="4" id="KW-0479">Metal-binding</keyword>
<keyword evidence="7" id="KW-0862">Zinc</keyword>
<reference evidence="10 11" key="1">
    <citation type="journal article" date="2013" name="BMC Genomics">
        <title>The miniature genome of a carnivorous plant Genlisea aurea contains a low number of genes and short non-coding sequences.</title>
        <authorList>
            <person name="Leushkin E.V."/>
            <person name="Sutormin R.A."/>
            <person name="Nabieva E.R."/>
            <person name="Penin A.A."/>
            <person name="Kondrashov A.S."/>
            <person name="Logacheva M.D."/>
        </authorList>
    </citation>
    <scope>NUCLEOTIDE SEQUENCE [LARGE SCALE GENOMIC DNA]</scope>
</reference>
<evidence type="ECO:0000256" key="7">
    <source>
        <dbReference type="ARBA" id="ARBA00022833"/>
    </source>
</evidence>
<dbReference type="PROSITE" id="PS50089">
    <property type="entry name" value="ZF_RING_2"/>
    <property type="match status" value="1"/>
</dbReference>
<gene>
    <name evidence="10" type="ORF">M569_10777</name>
</gene>
<dbReference type="GO" id="GO:0061630">
    <property type="term" value="F:ubiquitin protein ligase activity"/>
    <property type="evidence" value="ECO:0007669"/>
    <property type="project" value="UniProtKB-EC"/>
</dbReference>
<evidence type="ECO:0000256" key="8">
    <source>
        <dbReference type="PROSITE-ProRule" id="PRU00175"/>
    </source>
</evidence>
<dbReference type="Gene3D" id="3.30.40.10">
    <property type="entry name" value="Zinc/RING finger domain, C3HC4 (zinc finger)"/>
    <property type="match status" value="1"/>
</dbReference>
<evidence type="ECO:0000256" key="3">
    <source>
        <dbReference type="ARBA" id="ARBA00022679"/>
    </source>
</evidence>
<sequence length="162" mass="17963">VENLLSLRSRGAPLFFPFIPGFSIVTQLQESEEDAAAAVASDHHPERVILVNPFAQSMVVIGNSDSPSSGIDSFLDDFLQFSEKRGRPPVSEASIDSLKTVEISGEDEIGDPCVICLEEWGIGDKAKEMPCSHRFHKECVEKWLRIHGSCPVCRYEMPVDEE</sequence>
<evidence type="ECO:0000256" key="5">
    <source>
        <dbReference type="ARBA" id="ARBA00022771"/>
    </source>
</evidence>
<name>S8CHF8_9LAMI</name>
<keyword evidence="5 8" id="KW-0863">Zinc-finger</keyword>
<keyword evidence="6" id="KW-0833">Ubl conjugation pathway</keyword>
<dbReference type="GO" id="GO:0008270">
    <property type="term" value="F:zinc ion binding"/>
    <property type="evidence" value="ECO:0007669"/>
    <property type="project" value="UniProtKB-KW"/>
</dbReference>
<comment type="caution">
    <text evidence="10">The sequence shown here is derived from an EMBL/GenBank/DDBJ whole genome shotgun (WGS) entry which is preliminary data.</text>
</comment>
<dbReference type="AlphaFoldDB" id="S8CHF8"/>
<dbReference type="EMBL" id="AUSU01005100">
    <property type="protein sequence ID" value="EPS64006.1"/>
    <property type="molecule type" value="Genomic_DNA"/>
</dbReference>
<evidence type="ECO:0000259" key="9">
    <source>
        <dbReference type="PROSITE" id="PS50089"/>
    </source>
</evidence>
<organism evidence="10 11">
    <name type="scientific">Genlisea aurea</name>
    <dbReference type="NCBI Taxonomy" id="192259"/>
    <lineage>
        <taxon>Eukaryota</taxon>
        <taxon>Viridiplantae</taxon>
        <taxon>Streptophyta</taxon>
        <taxon>Embryophyta</taxon>
        <taxon>Tracheophyta</taxon>
        <taxon>Spermatophyta</taxon>
        <taxon>Magnoliopsida</taxon>
        <taxon>eudicotyledons</taxon>
        <taxon>Gunneridae</taxon>
        <taxon>Pentapetalae</taxon>
        <taxon>asterids</taxon>
        <taxon>lamiids</taxon>
        <taxon>Lamiales</taxon>
        <taxon>Lentibulariaceae</taxon>
        <taxon>Genlisea</taxon>
    </lineage>
</organism>
<keyword evidence="3" id="KW-0808">Transferase</keyword>
<evidence type="ECO:0000256" key="4">
    <source>
        <dbReference type="ARBA" id="ARBA00022723"/>
    </source>
</evidence>
<dbReference type="PANTHER" id="PTHR15710:SF132">
    <property type="entry name" value="E3 UBIQUITIN-PROTEIN LIGASE MPSR1"/>
    <property type="match status" value="1"/>
</dbReference>
<comment type="catalytic activity">
    <reaction evidence="1">
        <text>S-ubiquitinyl-[E2 ubiquitin-conjugating enzyme]-L-cysteine + [acceptor protein]-L-lysine = [E2 ubiquitin-conjugating enzyme]-L-cysteine + N(6)-ubiquitinyl-[acceptor protein]-L-lysine.</text>
        <dbReference type="EC" id="2.3.2.27"/>
    </reaction>
</comment>
<dbReference type="Pfam" id="PF13639">
    <property type="entry name" value="zf-RING_2"/>
    <property type="match status" value="1"/>
</dbReference>
<dbReference type="PANTHER" id="PTHR15710">
    <property type="entry name" value="E3 UBIQUITIN-PROTEIN LIGASE PRAJA"/>
    <property type="match status" value="1"/>
</dbReference>
<dbReference type="GO" id="GO:0016567">
    <property type="term" value="P:protein ubiquitination"/>
    <property type="evidence" value="ECO:0007669"/>
    <property type="project" value="TreeGrafter"/>
</dbReference>
<evidence type="ECO:0000256" key="6">
    <source>
        <dbReference type="ARBA" id="ARBA00022786"/>
    </source>
</evidence>
<dbReference type="GO" id="GO:0005737">
    <property type="term" value="C:cytoplasm"/>
    <property type="evidence" value="ECO:0007669"/>
    <property type="project" value="TreeGrafter"/>
</dbReference>
<feature type="domain" description="RING-type" evidence="9">
    <location>
        <begin position="113"/>
        <end position="154"/>
    </location>
</feature>
<evidence type="ECO:0000313" key="10">
    <source>
        <dbReference type="EMBL" id="EPS64006.1"/>
    </source>
</evidence>
<evidence type="ECO:0000313" key="11">
    <source>
        <dbReference type="Proteomes" id="UP000015453"/>
    </source>
</evidence>
<dbReference type="EC" id="2.3.2.27" evidence="2"/>
<protein>
    <recommendedName>
        <fullName evidence="2">RING-type E3 ubiquitin transferase</fullName>
        <ecNumber evidence="2">2.3.2.27</ecNumber>
    </recommendedName>
</protein>
<feature type="non-terminal residue" evidence="10">
    <location>
        <position position="162"/>
    </location>
</feature>
<dbReference type="FunFam" id="3.30.40.10:FF:000127">
    <property type="entry name" value="E3 ubiquitin-protein ligase RNF181"/>
    <property type="match status" value="1"/>
</dbReference>
<evidence type="ECO:0000256" key="2">
    <source>
        <dbReference type="ARBA" id="ARBA00012483"/>
    </source>
</evidence>
<dbReference type="SMART" id="SM00184">
    <property type="entry name" value="RING"/>
    <property type="match status" value="1"/>
</dbReference>
<dbReference type="CDD" id="cd16454">
    <property type="entry name" value="RING-H2_PA-TM-RING"/>
    <property type="match status" value="1"/>
</dbReference>
<dbReference type="SUPFAM" id="SSF57850">
    <property type="entry name" value="RING/U-box"/>
    <property type="match status" value="1"/>
</dbReference>
<dbReference type="OrthoDB" id="8062037at2759"/>
<dbReference type="Proteomes" id="UP000015453">
    <property type="component" value="Unassembled WGS sequence"/>
</dbReference>
<accession>S8CHF8</accession>
<evidence type="ECO:0000256" key="1">
    <source>
        <dbReference type="ARBA" id="ARBA00000900"/>
    </source>
</evidence>